<dbReference type="RefSeq" id="WP_099649092.1">
    <property type="nucleotide sequence ID" value="NZ_CP024422.1"/>
</dbReference>
<protein>
    <submittedName>
        <fullName evidence="2">Uncharacterized protein</fullName>
    </submittedName>
</protein>
<gene>
    <name evidence="2" type="ORF">PYTT13_10685</name>
</gene>
<keyword evidence="1" id="KW-1133">Transmembrane helix</keyword>
<feature type="transmembrane region" description="Helical" evidence="1">
    <location>
        <begin position="6"/>
        <end position="22"/>
    </location>
</feature>
<accession>A0A2D2C139</accession>
<proteinExistence type="predicted"/>
<evidence type="ECO:0000256" key="1">
    <source>
        <dbReference type="SAM" id="Phobius"/>
    </source>
</evidence>
<name>A0A2D2C139_9RHOB</name>
<keyword evidence="1" id="KW-0472">Membrane</keyword>
<feature type="transmembrane region" description="Helical" evidence="1">
    <location>
        <begin position="29"/>
        <end position="49"/>
    </location>
</feature>
<dbReference type="EMBL" id="CP024422">
    <property type="protein sequence ID" value="ATQ56230.1"/>
    <property type="molecule type" value="Genomic_DNA"/>
</dbReference>
<evidence type="ECO:0000313" key="3">
    <source>
        <dbReference type="Proteomes" id="UP000229314"/>
    </source>
</evidence>
<feature type="transmembrane region" description="Helical" evidence="1">
    <location>
        <begin position="55"/>
        <end position="77"/>
    </location>
</feature>
<dbReference type="GeneID" id="78898134"/>
<reference evidence="2 3" key="1">
    <citation type="submission" date="2017-10" db="EMBL/GenBank/DDBJ databases">
        <title>Complete genome sequence of Paracoccus yeei TT13 isolated from human skin.</title>
        <authorList>
            <person name="Lee K."/>
            <person name="Lim J.Y."/>
            <person name="Hwang I."/>
        </authorList>
    </citation>
    <scope>NUCLEOTIDE SEQUENCE [LARGE SCALE GENOMIC DNA]</scope>
    <source>
        <strain evidence="2 3">TT13</strain>
    </source>
</reference>
<sequence>MLIFLSLILSALTIAILVWWAFRDPGARILSALLITLMVMPLPASAGQFDIIIDAVVPQLLEIVALILAAVLTWAAAKAKAKFGIDIEARHRDALHSAIMTGVRLALAKGMDGPSVVTAALDHARLSVPDAINALGAGKTVLINLAEAKMQEAVSDVARKLGAS</sequence>
<evidence type="ECO:0000313" key="2">
    <source>
        <dbReference type="EMBL" id="ATQ56230.1"/>
    </source>
</evidence>
<dbReference type="Proteomes" id="UP000229314">
    <property type="component" value="Chromosome"/>
</dbReference>
<dbReference type="AlphaFoldDB" id="A0A2D2C139"/>
<keyword evidence="1" id="KW-0812">Transmembrane</keyword>
<organism evidence="2 3">
    <name type="scientific">Paracoccus yeei</name>
    <dbReference type="NCBI Taxonomy" id="147645"/>
    <lineage>
        <taxon>Bacteria</taxon>
        <taxon>Pseudomonadati</taxon>
        <taxon>Pseudomonadota</taxon>
        <taxon>Alphaproteobacteria</taxon>
        <taxon>Rhodobacterales</taxon>
        <taxon>Paracoccaceae</taxon>
        <taxon>Paracoccus</taxon>
    </lineage>
</organism>